<dbReference type="AlphaFoldDB" id="A0AAX2JCB3"/>
<dbReference type="RefSeq" id="WP_005981409.1">
    <property type="nucleotide sequence ID" value="NZ_CABKNW010000005.1"/>
</dbReference>
<gene>
    <name evidence="2" type="ORF">NCTC12112_02273</name>
</gene>
<feature type="signal peptide" evidence="1">
    <location>
        <begin position="1"/>
        <end position="18"/>
    </location>
</feature>
<organism evidence="2 3">
    <name type="scientific">Fusobacterium ulcerans</name>
    <dbReference type="NCBI Taxonomy" id="861"/>
    <lineage>
        <taxon>Bacteria</taxon>
        <taxon>Fusobacteriati</taxon>
        <taxon>Fusobacteriota</taxon>
        <taxon>Fusobacteriia</taxon>
        <taxon>Fusobacteriales</taxon>
        <taxon>Fusobacteriaceae</taxon>
        <taxon>Fusobacterium</taxon>
    </lineage>
</organism>
<dbReference type="GeneID" id="78453557"/>
<evidence type="ECO:0000256" key="1">
    <source>
        <dbReference type="SAM" id="SignalP"/>
    </source>
</evidence>
<name>A0AAX2JCB3_9FUSO</name>
<proteinExistence type="predicted"/>
<evidence type="ECO:0000313" key="3">
    <source>
        <dbReference type="Proteomes" id="UP000249008"/>
    </source>
</evidence>
<dbReference type="KEGG" id="ful:C4N20_01970"/>
<keyword evidence="1" id="KW-0732">Signal</keyword>
<dbReference type="Proteomes" id="UP000249008">
    <property type="component" value="Chromosome 1"/>
</dbReference>
<accession>A0AAX2JCB3</accession>
<sequence length="165" mass="19289">MKKILILFFFICTSIAFAKYEDVYNVKIEKEENKVSYKMNTNSSYSECEYGVSYAPSKEKAKEVFEQIPTFFSKYSMEKNKKNLDVIEHKIFSNSGVFIFSTLDGVDKKSTYYLVVFWAKAEIRMFGFTKVSEAEKFFKYLDINNLFSSSAESLYIKSTILKAKY</sequence>
<dbReference type="EMBL" id="LS483487">
    <property type="protein sequence ID" value="SQJ08945.1"/>
    <property type="molecule type" value="Genomic_DNA"/>
</dbReference>
<evidence type="ECO:0000313" key="2">
    <source>
        <dbReference type="EMBL" id="SQJ08945.1"/>
    </source>
</evidence>
<feature type="chain" id="PRO_5043343048" evidence="1">
    <location>
        <begin position="19"/>
        <end position="165"/>
    </location>
</feature>
<protein>
    <submittedName>
        <fullName evidence="2">Uncharacterized protein</fullName>
    </submittedName>
</protein>
<reference evidence="2 3" key="1">
    <citation type="submission" date="2018-06" db="EMBL/GenBank/DDBJ databases">
        <authorList>
            <consortium name="Pathogen Informatics"/>
            <person name="Doyle S."/>
        </authorList>
    </citation>
    <scope>NUCLEOTIDE SEQUENCE [LARGE SCALE GENOMIC DNA]</scope>
    <source>
        <strain evidence="2 3">NCTC12112</strain>
    </source>
</reference>